<dbReference type="RefSeq" id="WP_252168049.1">
    <property type="nucleotide sequence ID" value="NZ_CP084930.1"/>
</dbReference>
<dbReference type="Proteomes" id="UP001056937">
    <property type="component" value="Chromosome 1"/>
</dbReference>
<dbReference type="InterPro" id="IPR009964">
    <property type="entry name" value="DUF1491"/>
</dbReference>
<dbReference type="Pfam" id="PF07372">
    <property type="entry name" value="DUF1491"/>
    <property type="match status" value="1"/>
</dbReference>
<protein>
    <submittedName>
        <fullName evidence="1">DUF1491 family protein</fullName>
    </submittedName>
</protein>
<sequence length="114" mass="12518">MSAARLAARIEATALMRLAEARGGSAALLHRGHAEAGTILVYLADRGAFFGLFERLLQADSRYRWTKVGPQDVENSEALNTYIRGRTRIDPDLWVVELDIAGVERFAAEMIATG</sequence>
<gene>
    <name evidence="1" type="ORF">LHA26_07265</name>
</gene>
<keyword evidence="2" id="KW-1185">Reference proteome</keyword>
<proteinExistence type="predicted"/>
<reference evidence="1" key="1">
    <citation type="journal article" date="2022" name="Toxins">
        <title>Genomic Analysis of Sphingopyxis sp. USTB-05 for Biodegrading Cyanobacterial Hepatotoxins.</title>
        <authorList>
            <person name="Liu C."/>
            <person name="Xu Q."/>
            <person name="Zhao Z."/>
            <person name="Zhang H."/>
            <person name="Liu X."/>
            <person name="Yin C."/>
            <person name="Liu Y."/>
            <person name="Yan H."/>
        </authorList>
    </citation>
    <scope>NUCLEOTIDE SEQUENCE</scope>
    <source>
        <strain evidence="1">NBD5</strain>
    </source>
</reference>
<evidence type="ECO:0000313" key="2">
    <source>
        <dbReference type="Proteomes" id="UP001056937"/>
    </source>
</evidence>
<dbReference type="Gene3D" id="3.40.1530.20">
    <property type="entry name" value="Protein of unknown function (DUF1491)"/>
    <property type="match status" value="1"/>
</dbReference>
<evidence type="ECO:0000313" key="1">
    <source>
        <dbReference type="EMBL" id="USI74245.1"/>
    </source>
</evidence>
<organism evidence="1 2">
    <name type="scientific">Sphingomonas morindae</name>
    <dbReference type="NCBI Taxonomy" id="1541170"/>
    <lineage>
        <taxon>Bacteria</taxon>
        <taxon>Pseudomonadati</taxon>
        <taxon>Pseudomonadota</taxon>
        <taxon>Alphaproteobacteria</taxon>
        <taxon>Sphingomonadales</taxon>
        <taxon>Sphingomonadaceae</taxon>
        <taxon>Sphingomonas</taxon>
    </lineage>
</organism>
<accession>A0ABY4XB92</accession>
<name>A0ABY4XB92_9SPHN</name>
<dbReference type="EMBL" id="CP084930">
    <property type="protein sequence ID" value="USI74245.1"/>
    <property type="molecule type" value="Genomic_DNA"/>
</dbReference>